<keyword evidence="8" id="KW-1185">Reference proteome</keyword>
<dbReference type="InterPro" id="IPR042092">
    <property type="entry name" value="PsdUridine_s_RsuA/RluB/E/F_cat"/>
</dbReference>
<comment type="caution">
    <text evidence="7">The sequence shown here is derived from an EMBL/GenBank/DDBJ whole genome shotgun (WGS) entry which is preliminary data.</text>
</comment>
<name>A0ABQ6IPF9_9MICO</name>
<dbReference type="Pfam" id="PF00849">
    <property type="entry name" value="PseudoU_synth_2"/>
    <property type="match status" value="1"/>
</dbReference>
<evidence type="ECO:0000313" key="7">
    <source>
        <dbReference type="EMBL" id="GMA39641.1"/>
    </source>
</evidence>
<dbReference type="CDD" id="cd02870">
    <property type="entry name" value="PseudoU_synth_RsuA_like"/>
    <property type="match status" value="1"/>
</dbReference>
<evidence type="ECO:0000259" key="6">
    <source>
        <dbReference type="SMART" id="SM00363"/>
    </source>
</evidence>
<feature type="region of interest" description="Disordered" evidence="5">
    <location>
        <begin position="1"/>
        <end position="77"/>
    </location>
</feature>
<feature type="compositionally biased region" description="Low complexity" evidence="5">
    <location>
        <begin position="47"/>
        <end position="59"/>
    </location>
</feature>
<evidence type="ECO:0000256" key="3">
    <source>
        <dbReference type="PROSITE-ProRule" id="PRU00182"/>
    </source>
</evidence>
<dbReference type="NCBIfam" id="TIGR00093">
    <property type="entry name" value="pseudouridine synthase"/>
    <property type="match status" value="1"/>
</dbReference>
<evidence type="ECO:0000313" key="8">
    <source>
        <dbReference type="Proteomes" id="UP001157126"/>
    </source>
</evidence>
<dbReference type="SUPFAM" id="SSF55120">
    <property type="entry name" value="Pseudouridine synthase"/>
    <property type="match status" value="1"/>
</dbReference>
<comment type="similarity">
    <text evidence="1 4">Belongs to the pseudouridine synthase RsuA family.</text>
</comment>
<dbReference type="PROSITE" id="PS01149">
    <property type="entry name" value="PSI_RSU"/>
    <property type="match status" value="1"/>
</dbReference>
<dbReference type="InterPro" id="IPR002942">
    <property type="entry name" value="S4_RNA-bd"/>
</dbReference>
<dbReference type="InterPro" id="IPR018496">
    <property type="entry name" value="PsdUridine_synth_RsuA/RluB_CS"/>
</dbReference>
<dbReference type="Gene3D" id="3.10.290.10">
    <property type="entry name" value="RNA-binding S4 domain"/>
    <property type="match status" value="1"/>
</dbReference>
<dbReference type="Pfam" id="PF01479">
    <property type="entry name" value="S4"/>
    <property type="match status" value="1"/>
</dbReference>
<dbReference type="PANTHER" id="PTHR47683:SF2">
    <property type="entry name" value="RNA-BINDING S4 DOMAIN-CONTAINING PROTEIN"/>
    <property type="match status" value="1"/>
</dbReference>
<dbReference type="SUPFAM" id="SSF55174">
    <property type="entry name" value="Alpha-L RNA-binding motif"/>
    <property type="match status" value="1"/>
</dbReference>
<feature type="compositionally biased region" description="Basic and acidic residues" evidence="5">
    <location>
        <begin position="68"/>
        <end position="77"/>
    </location>
</feature>
<dbReference type="PANTHER" id="PTHR47683">
    <property type="entry name" value="PSEUDOURIDINE SYNTHASE FAMILY PROTEIN-RELATED"/>
    <property type="match status" value="1"/>
</dbReference>
<organism evidence="7 8">
    <name type="scientific">Mobilicoccus caccae</name>
    <dbReference type="NCBI Taxonomy" id="1859295"/>
    <lineage>
        <taxon>Bacteria</taxon>
        <taxon>Bacillati</taxon>
        <taxon>Actinomycetota</taxon>
        <taxon>Actinomycetes</taxon>
        <taxon>Micrococcales</taxon>
        <taxon>Dermatophilaceae</taxon>
        <taxon>Mobilicoccus</taxon>
    </lineage>
</organism>
<dbReference type="InterPro" id="IPR006145">
    <property type="entry name" value="PsdUridine_synth_RsuA/RluA"/>
</dbReference>
<feature type="domain" description="RNA-binding S4" evidence="6">
    <location>
        <begin position="80"/>
        <end position="139"/>
    </location>
</feature>
<dbReference type="EC" id="5.4.99.-" evidence="4"/>
<feature type="compositionally biased region" description="Low complexity" evidence="5">
    <location>
        <begin position="19"/>
        <end position="29"/>
    </location>
</feature>
<feature type="compositionally biased region" description="Gly residues" evidence="5">
    <location>
        <begin position="8"/>
        <end position="18"/>
    </location>
</feature>
<gene>
    <name evidence="7" type="ORF">GCM10025883_16860</name>
</gene>
<dbReference type="InterPro" id="IPR000748">
    <property type="entry name" value="PsdUridine_synth_RsuA/RluB/E/F"/>
</dbReference>
<dbReference type="CDD" id="cd00165">
    <property type="entry name" value="S4"/>
    <property type="match status" value="1"/>
</dbReference>
<dbReference type="Gene3D" id="3.30.70.1560">
    <property type="entry name" value="Alpha-L RNA-binding motif"/>
    <property type="match status" value="1"/>
</dbReference>
<proteinExistence type="inferred from homology"/>
<dbReference type="InterPro" id="IPR020103">
    <property type="entry name" value="PsdUridine_synth_cat_dom_sf"/>
</dbReference>
<accession>A0ABQ6IPF9</accession>
<dbReference type="Proteomes" id="UP001157126">
    <property type="component" value="Unassembled WGS sequence"/>
</dbReference>
<evidence type="ECO:0000256" key="4">
    <source>
        <dbReference type="RuleBase" id="RU003887"/>
    </source>
</evidence>
<dbReference type="PROSITE" id="PS50889">
    <property type="entry name" value="S4"/>
    <property type="match status" value="1"/>
</dbReference>
<keyword evidence="3" id="KW-0694">RNA-binding</keyword>
<dbReference type="Gene3D" id="3.30.70.580">
    <property type="entry name" value="Pseudouridine synthase I, catalytic domain, N-terminal subdomain"/>
    <property type="match status" value="1"/>
</dbReference>
<dbReference type="InterPro" id="IPR036986">
    <property type="entry name" value="S4_RNA-bd_sf"/>
</dbReference>
<protein>
    <recommendedName>
        <fullName evidence="4">Pseudouridine synthase</fullName>
        <ecNumber evidence="4">5.4.99.-</ecNumber>
    </recommendedName>
</protein>
<dbReference type="InterPro" id="IPR050343">
    <property type="entry name" value="RsuA_PseudoU_synthase"/>
</dbReference>
<sequence length="317" mass="33762">MSDRSSGRQGGRSGGIPRSGGNPRSSGKAGSAGGKGRRKAGPKSQVPGGPDRGFGFRPPKGTPKPKPSPHDVDVHDPNGVRLQKLLASAGVGSRRACETLIGQGRVAVDGQVVTELGVRIDPATQTVHVDGERIQLDEDRRYFALNKPLGVVSTMQDDLGRPCIGDLVEQRPERLFHVGRLDAETDGLILLTNDGELSNRLQHPSYGVPKTYIARVPGPVGRDVGRTLRAGIDLEDGPVAVDSFRLVDSAPGKAIVEIVLHEGRKHVVRRLLEEVGHPVETLTRVQVGPVLLGDLKPGKLRPLNSREVASLYKAAGL</sequence>
<evidence type="ECO:0000256" key="1">
    <source>
        <dbReference type="ARBA" id="ARBA00008348"/>
    </source>
</evidence>
<evidence type="ECO:0000256" key="2">
    <source>
        <dbReference type="ARBA" id="ARBA00023235"/>
    </source>
</evidence>
<dbReference type="SMART" id="SM00363">
    <property type="entry name" value="S4"/>
    <property type="match status" value="1"/>
</dbReference>
<reference evidence="8" key="1">
    <citation type="journal article" date="2019" name="Int. J. Syst. Evol. Microbiol.">
        <title>The Global Catalogue of Microorganisms (GCM) 10K type strain sequencing project: providing services to taxonomists for standard genome sequencing and annotation.</title>
        <authorList>
            <consortium name="The Broad Institute Genomics Platform"/>
            <consortium name="The Broad Institute Genome Sequencing Center for Infectious Disease"/>
            <person name="Wu L."/>
            <person name="Ma J."/>
        </authorList>
    </citation>
    <scope>NUCLEOTIDE SEQUENCE [LARGE SCALE GENOMIC DNA]</scope>
    <source>
        <strain evidence="8">NBRC 113072</strain>
    </source>
</reference>
<dbReference type="InterPro" id="IPR020094">
    <property type="entry name" value="TruA/RsuA/RluB/E/F_N"/>
</dbReference>
<keyword evidence="2 4" id="KW-0413">Isomerase</keyword>
<evidence type="ECO:0000256" key="5">
    <source>
        <dbReference type="SAM" id="MobiDB-lite"/>
    </source>
</evidence>
<dbReference type="EMBL" id="BSUO01000001">
    <property type="protein sequence ID" value="GMA39641.1"/>
    <property type="molecule type" value="Genomic_DNA"/>
</dbReference>